<feature type="transmembrane region" description="Helical" evidence="6">
    <location>
        <begin position="292"/>
        <end position="311"/>
    </location>
</feature>
<evidence type="ECO:0000256" key="5">
    <source>
        <dbReference type="ARBA" id="ARBA00023136"/>
    </source>
</evidence>
<dbReference type="InParanoid" id="B8MSS0"/>
<dbReference type="OrthoDB" id="2985014at2759"/>
<dbReference type="EMBL" id="EQ962660">
    <property type="protein sequence ID" value="EED12602.1"/>
    <property type="molecule type" value="Genomic_DNA"/>
</dbReference>
<dbReference type="PANTHER" id="PTHR43791:SF36">
    <property type="entry name" value="TRANSPORTER, PUTATIVE (AFU_ORTHOLOGUE AFUA_6G08340)-RELATED"/>
    <property type="match status" value="1"/>
</dbReference>
<dbReference type="GeneID" id="8105313"/>
<name>B8MSS0_TALSN</name>
<evidence type="ECO:0000256" key="4">
    <source>
        <dbReference type="ARBA" id="ARBA00022989"/>
    </source>
</evidence>
<dbReference type="SUPFAM" id="SSF103473">
    <property type="entry name" value="MFS general substrate transporter"/>
    <property type="match status" value="1"/>
</dbReference>
<keyword evidence="4 6" id="KW-1133">Transmembrane helix</keyword>
<gene>
    <name evidence="7" type="ORF">TSTA_006280</name>
</gene>
<evidence type="ECO:0000313" key="7">
    <source>
        <dbReference type="EMBL" id="EED12602.1"/>
    </source>
</evidence>
<dbReference type="PANTHER" id="PTHR43791">
    <property type="entry name" value="PERMEASE-RELATED"/>
    <property type="match status" value="1"/>
</dbReference>
<dbReference type="eggNOG" id="KOG2533">
    <property type="taxonomic scope" value="Eukaryota"/>
</dbReference>
<dbReference type="Gene3D" id="1.20.1250.20">
    <property type="entry name" value="MFS general substrate transporter like domains"/>
    <property type="match status" value="1"/>
</dbReference>
<evidence type="ECO:0000313" key="8">
    <source>
        <dbReference type="Proteomes" id="UP000001745"/>
    </source>
</evidence>
<dbReference type="AlphaFoldDB" id="B8MSS0"/>
<dbReference type="GO" id="GO:0022857">
    <property type="term" value="F:transmembrane transporter activity"/>
    <property type="evidence" value="ECO:0007669"/>
    <property type="project" value="TreeGrafter"/>
</dbReference>
<accession>B8MSS0</accession>
<evidence type="ECO:0000256" key="2">
    <source>
        <dbReference type="ARBA" id="ARBA00022448"/>
    </source>
</evidence>
<comment type="subcellular location">
    <subcellularLocation>
        <location evidence="1">Membrane</location>
        <topology evidence="1">Multi-pass membrane protein</topology>
    </subcellularLocation>
</comment>
<protein>
    <submittedName>
        <fullName evidence="7">Uncharacterized protein</fullName>
    </submittedName>
</protein>
<feature type="transmembrane region" description="Helical" evidence="6">
    <location>
        <begin position="372"/>
        <end position="394"/>
    </location>
</feature>
<dbReference type="GO" id="GO:0016020">
    <property type="term" value="C:membrane"/>
    <property type="evidence" value="ECO:0007669"/>
    <property type="project" value="UniProtKB-SubCell"/>
</dbReference>
<dbReference type="InterPro" id="IPR036259">
    <property type="entry name" value="MFS_trans_sf"/>
</dbReference>
<keyword evidence="2" id="KW-0813">Transport</keyword>
<evidence type="ECO:0000256" key="1">
    <source>
        <dbReference type="ARBA" id="ARBA00004141"/>
    </source>
</evidence>
<keyword evidence="3 6" id="KW-0812">Transmembrane</keyword>
<keyword evidence="8" id="KW-1185">Reference proteome</keyword>
<reference evidence="8" key="1">
    <citation type="journal article" date="2015" name="Genome Announc.">
        <title>Genome sequence of the AIDS-associated pathogen Penicillium marneffei (ATCC18224) and its near taxonomic relative Talaromyces stipitatus (ATCC10500).</title>
        <authorList>
            <person name="Nierman W.C."/>
            <person name="Fedorova-Abrams N.D."/>
            <person name="Andrianopoulos A."/>
        </authorList>
    </citation>
    <scope>NUCLEOTIDE SEQUENCE [LARGE SCALE GENOMIC DNA]</scope>
    <source>
        <strain evidence="8">ATCC 10500 / CBS 375.48 / QM 6759 / NRRL 1006</strain>
    </source>
</reference>
<keyword evidence="5 6" id="KW-0472">Membrane</keyword>
<dbReference type="HOGENOM" id="CLU_001265_0_1_1"/>
<proteinExistence type="predicted"/>
<dbReference type="OMA" id="PLIMAWV"/>
<dbReference type="PhylomeDB" id="B8MSS0"/>
<feature type="transmembrane region" description="Helical" evidence="6">
    <location>
        <begin position="151"/>
        <end position="173"/>
    </location>
</feature>
<evidence type="ECO:0000256" key="6">
    <source>
        <dbReference type="SAM" id="Phobius"/>
    </source>
</evidence>
<sequence length="427" mass="47369">MGASEDPQHIIKAYSEVMQDIERTEIDNVAEEIEKVSRVRQDEEEWIKAQKKYLWKLDYILLPAVTILYFFEYLNRGNVGNAKLYGWDAGHNSEKEAVGLGAKSLSSSGLPLVYADEPLPVSSGALEDLFGMRIVYYLSLWYHRTELGMRVSWFLGPTSIAGAIGGLIAYGIGRIRSDTPAWKWLFSLKPCLFFGWDYSVGTGCQTAQIRTHASPAQLPTGGWMRKLRLSPDGAMISSISGFLQTIIRNLGYTEATKANPMTAPPYASAFILMFLASYSSDHFCNRGRHVTILMSISTIISTIAYALFATLPEANLHGKYACVCIAVACVYATYPPTQAWVANNFGNETKRPISMGLYTALGNLGLRRGISFTWGLSIATAVLALASHMLLEAIDKRRDKKYRRPVPGQSLDVSEFADSAPMFRFIT</sequence>
<dbReference type="Proteomes" id="UP000001745">
    <property type="component" value="Unassembled WGS sequence"/>
</dbReference>
<dbReference type="VEuPathDB" id="FungiDB:TSTA_006280"/>
<evidence type="ECO:0000256" key="3">
    <source>
        <dbReference type="ARBA" id="ARBA00022692"/>
    </source>
</evidence>
<dbReference type="RefSeq" id="XP_002488256.1">
    <property type="nucleotide sequence ID" value="XM_002488211.1"/>
</dbReference>
<organism evidence="7 8">
    <name type="scientific">Talaromyces stipitatus (strain ATCC 10500 / CBS 375.48 / QM 6759 / NRRL 1006)</name>
    <name type="common">Penicillium stipitatum</name>
    <dbReference type="NCBI Taxonomy" id="441959"/>
    <lineage>
        <taxon>Eukaryota</taxon>
        <taxon>Fungi</taxon>
        <taxon>Dikarya</taxon>
        <taxon>Ascomycota</taxon>
        <taxon>Pezizomycotina</taxon>
        <taxon>Eurotiomycetes</taxon>
        <taxon>Eurotiomycetidae</taxon>
        <taxon>Eurotiales</taxon>
        <taxon>Trichocomaceae</taxon>
        <taxon>Talaromyces</taxon>
        <taxon>Talaromyces sect. Talaromyces</taxon>
    </lineage>
</organism>